<dbReference type="Proteomes" id="UP000765509">
    <property type="component" value="Unassembled WGS sequence"/>
</dbReference>
<name>A0A9Q3DXX0_9BASI</name>
<dbReference type="AlphaFoldDB" id="A0A9Q3DXX0"/>
<accession>A0A9Q3DXX0</accession>
<organism evidence="1 2">
    <name type="scientific">Austropuccinia psidii MF-1</name>
    <dbReference type="NCBI Taxonomy" id="1389203"/>
    <lineage>
        <taxon>Eukaryota</taxon>
        <taxon>Fungi</taxon>
        <taxon>Dikarya</taxon>
        <taxon>Basidiomycota</taxon>
        <taxon>Pucciniomycotina</taxon>
        <taxon>Pucciniomycetes</taxon>
        <taxon>Pucciniales</taxon>
        <taxon>Sphaerophragmiaceae</taxon>
        <taxon>Austropuccinia</taxon>
    </lineage>
</organism>
<sequence>MLKLPQDPQDMPSTLPPHVCPHPSLCFSTPSALRICLQHFPQHPLCLLPPAAPYAHIVPFCHASDAAYHIYAHVVPSYHASKAYYHPYAHVVPSCHASNAAYHPYAQVLDP</sequence>
<dbReference type="EMBL" id="AVOT02021235">
    <property type="protein sequence ID" value="MBW0509928.1"/>
    <property type="molecule type" value="Genomic_DNA"/>
</dbReference>
<comment type="caution">
    <text evidence="1">The sequence shown here is derived from an EMBL/GenBank/DDBJ whole genome shotgun (WGS) entry which is preliminary data.</text>
</comment>
<reference evidence="1" key="1">
    <citation type="submission" date="2021-03" db="EMBL/GenBank/DDBJ databases">
        <title>Draft genome sequence of rust myrtle Austropuccinia psidii MF-1, a brazilian biotype.</title>
        <authorList>
            <person name="Quecine M.C."/>
            <person name="Pachon D.M.R."/>
            <person name="Bonatelli M.L."/>
            <person name="Correr F.H."/>
            <person name="Franceschini L.M."/>
            <person name="Leite T.F."/>
            <person name="Margarido G.R.A."/>
            <person name="Almeida C.A."/>
            <person name="Ferrarezi J.A."/>
            <person name="Labate C.A."/>
        </authorList>
    </citation>
    <scope>NUCLEOTIDE SEQUENCE</scope>
    <source>
        <strain evidence="1">MF-1</strain>
    </source>
</reference>
<gene>
    <name evidence="1" type="ORF">O181_049643</name>
</gene>
<protein>
    <submittedName>
        <fullName evidence="1">Uncharacterized protein</fullName>
    </submittedName>
</protein>
<keyword evidence="2" id="KW-1185">Reference proteome</keyword>
<evidence type="ECO:0000313" key="2">
    <source>
        <dbReference type="Proteomes" id="UP000765509"/>
    </source>
</evidence>
<evidence type="ECO:0000313" key="1">
    <source>
        <dbReference type="EMBL" id="MBW0509928.1"/>
    </source>
</evidence>
<proteinExistence type="predicted"/>